<dbReference type="PANTHER" id="PTHR15012">
    <property type="entry name" value="APICAL PROTEIN/SHROOM-RELATED"/>
    <property type="match status" value="1"/>
</dbReference>
<dbReference type="Pfam" id="PF08688">
    <property type="entry name" value="ASD1"/>
    <property type="match status" value="1"/>
</dbReference>
<evidence type="ECO:0000259" key="12">
    <source>
        <dbReference type="PROSITE" id="PS50106"/>
    </source>
</evidence>
<dbReference type="PROSITE" id="PS51307">
    <property type="entry name" value="ASD2"/>
    <property type="match status" value="1"/>
</dbReference>
<dbReference type="GO" id="GO:0007015">
    <property type="term" value="P:actin filament organization"/>
    <property type="evidence" value="ECO:0007669"/>
    <property type="project" value="TreeGrafter"/>
</dbReference>
<dbReference type="InterPro" id="IPR014800">
    <property type="entry name" value="ASD1_dom"/>
</dbReference>
<feature type="compositionally biased region" description="Pro residues" evidence="11">
    <location>
        <begin position="1465"/>
        <end position="1475"/>
    </location>
</feature>
<comment type="similarity">
    <text evidence="2">Belongs to the shroom family.</text>
</comment>
<accession>A0A8C8RRQ5</accession>
<dbReference type="GO" id="GO:0005874">
    <property type="term" value="C:microtubule"/>
    <property type="evidence" value="ECO:0007669"/>
    <property type="project" value="UniProtKB-KW"/>
</dbReference>
<dbReference type="CDD" id="cd06750">
    <property type="entry name" value="PDZ_shroom2_3_4-like"/>
    <property type="match status" value="1"/>
</dbReference>
<dbReference type="GO" id="GO:0030864">
    <property type="term" value="C:cortical actin cytoskeleton"/>
    <property type="evidence" value="ECO:0007669"/>
    <property type="project" value="TreeGrafter"/>
</dbReference>
<evidence type="ECO:0000259" key="13">
    <source>
        <dbReference type="PROSITE" id="PS51306"/>
    </source>
</evidence>
<evidence type="ECO:0000256" key="3">
    <source>
        <dbReference type="ARBA" id="ARBA00022473"/>
    </source>
</evidence>
<dbReference type="Proteomes" id="UP000694393">
    <property type="component" value="Unplaced"/>
</dbReference>
<feature type="compositionally biased region" description="Basic and acidic residues" evidence="11">
    <location>
        <begin position="777"/>
        <end position="787"/>
    </location>
</feature>
<feature type="region of interest" description="Disordered" evidence="11">
    <location>
        <begin position="439"/>
        <end position="461"/>
    </location>
</feature>
<feature type="region of interest" description="Disordered" evidence="11">
    <location>
        <begin position="1401"/>
        <end position="1422"/>
    </location>
</feature>
<feature type="compositionally biased region" description="Basic and acidic residues" evidence="11">
    <location>
        <begin position="862"/>
        <end position="878"/>
    </location>
</feature>
<dbReference type="PROSITE" id="PS50106">
    <property type="entry name" value="PDZ"/>
    <property type="match status" value="1"/>
</dbReference>
<evidence type="ECO:0000256" key="7">
    <source>
        <dbReference type="ARBA" id="ARBA00023203"/>
    </source>
</evidence>
<dbReference type="FunFam" id="2.30.42.10:FF:000100">
    <property type="entry name" value="Shroom family member 2"/>
    <property type="match status" value="1"/>
</dbReference>
<evidence type="ECO:0000259" key="14">
    <source>
        <dbReference type="PROSITE" id="PS51307"/>
    </source>
</evidence>
<evidence type="ECO:0000256" key="4">
    <source>
        <dbReference type="ARBA" id="ARBA00022490"/>
    </source>
</evidence>
<keyword evidence="7 9" id="KW-0009">Actin-binding</keyword>
<reference evidence="15" key="2">
    <citation type="submission" date="2025-09" db="UniProtKB">
        <authorList>
            <consortium name="Ensembl"/>
        </authorList>
    </citation>
    <scope>IDENTIFICATION</scope>
</reference>
<feature type="compositionally biased region" description="Polar residues" evidence="11">
    <location>
        <begin position="1524"/>
        <end position="1554"/>
    </location>
</feature>
<evidence type="ECO:0000313" key="16">
    <source>
        <dbReference type="Proteomes" id="UP000694393"/>
    </source>
</evidence>
<feature type="region of interest" description="Disordered" evidence="11">
    <location>
        <begin position="730"/>
        <end position="814"/>
    </location>
</feature>
<reference evidence="15" key="1">
    <citation type="submission" date="2025-08" db="UniProtKB">
        <authorList>
            <consortium name="Ensembl"/>
        </authorList>
    </citation>
    <scope>IDENTIFICATION</scope>
</reference>
<name>A0A8C8RRQ5_9SAUR</name>
<feature type="region of interest" description="Disordered" evidence="11">
    <location>
        <begin position="1174"/>
        <end position="1248"/>
    </location>
</feature>
<dbReference type="GO" id="GO:0005912">
    <property type="term" value="C:adherens junction"/>
    <property type="evidence" value="ECO:0007669"/>
    <property type="project" value="TreeGrafter"/>
</dbReference>
<dbReference type="InterPro" id="IPR001478">
    <property type="entry name" value="PDZ"/>
</dbReference>
<evidence type="ECO:0000256" key="2">
    <source>
        <dbReference type="ARBA" id="ARBA00006469"/>
    </source>
</evidence>
<dbReference type="InterPro" id="IPR027685">
    <property type="entry name" value="Shroom_fam"/>
</dbReference>
<feature type="region of interest" description="Disordered" evidence="11">
    <location>
        <begin position="1459"/>
        <end position="1493"/>
    </location>
</feature>
<dbReference type="Pfam" id="PF00595">
    <property type="entry name" value="PDZ"/>
    <property type="match status" value="1"/>
</dbReference>
<evidence type="ECO:0000256" key="5">
    <source>
        <dbReference type="ARBA" id="ARBA00022553"/>
    </source>
</evidence>
<feature type="region of interest" description="Disordered" evidence="11">
    <location>
        <begin position="559"/>
        <end position="581"/>
    </location>
</feature>
<dbReference type="InterPro" id="IPR036034">
    <property type="entry name" value="PDZ_sf"/>
</dbReference>
<feature type="compositionally biased region" description="Low complexity" evidence="11">
    <location>
        <begin position="191"/>
        <end position="202"/>
    </location>
</feature>
<feature type="region of interest" description="Disordered" evidence="11">
    <location>
        <begin position="323"/>
        <end position="384"/>
    </location>
</feature>
<feature type="region of interest" description="Disordered" evidence="11">
    <location>
        <begin position="937"/>
        <end position="983"/>
    </location>
</feature>
<dbReference type="Ensembl" id="ENSPCET00000008937.1">
    <property type="protein sequence ID" value="ENSPCEP00000008628.1"/>
    <property type="gene ID" value="ENSPCEG00000006788.1"/>
</dbReference>
<evidence type="ECO:0000256" key="6">
    <source>
        <dbReference type="ARBA" id="ARBA00022701"/>
    </source>
</evidence>
<feature type="coiled-coil region" evidence="10">
    <location>
        <begin position="1701"/>
        <end position="1752"/>
    </location>
</feature>
<keyword evidence="4" id="KW-0963">Cytoplasm</keyword>
<feature type="compositionally biased region" description="Basic and acidic residues" evidence="11">
    <location>
        <begin position="1581"/>
        <end position="1593"/>
    </location>
</feature>
<organism evidence="15 16">
    <name type="scientific">Pelusios castaneus</name>
    <name type="common">West African mud turtle</name>
    <dbReference type="NCBI Taxonomy" id="367368"/>
    <lineage>
        <taxon>Eukaryota</taxon>
        <taxon>Metazoa</taxon>
        <taxon>Chordata</taxon>
        <taxon>Craniata</taxon>
        <taxon>Vertebrata</taxon>
        <taxon>Euteleostomi</taxon>
        <taxon>Archelosauria</taxon>
        <taxon>Testudinata</taxon>
        <taxon>Testudines</taxon>
        <taxon>Pleurodira</taxon>
        <taxon>Pelomedusidae</taxon>
        <taxon>Pelusios</taxon>
    </lineage>
</organism>
<dbReference type="Gene3D" id="6.10.250.3120">
    <property type="match status" value="1"/>
</dbReference>
<dbReference type="GO" id="GO:0043296">
    <property type="term" value="C:apical junction complex"/>
    <property type="evidence" value="ECO:0007669"/>
    <property type="project" value="TreeGrafter"/>
</dbReference>
<evidence type="ECO:0000256" key="10">
    <source>
        <dbReference type="SAM" id="Coils"/>
    </source>
</evidence>
<dbReference type="GO" id="GO:0051015">
    <property type="term" value="F:actin filament binding"/>
    <property type="evidence" value="ECO:0007669"/>
    <property type="project" value="InterPro"/>
</dbReference>
<feature type="domain" description="ASD1" evidence="13">
    <location>
        <begin position="918"/>
        <end position="1028"/>
    </location>
</feature>
<keyword evidence="16" id="KW-1185">Reference proteome</keyword>
<dbReference type="PANTHER" id="PTHR15012:SF33">
    <property type="entry name" value="PROTEIN SHROOM3"/>
    <property type="match status" value="1"/>
</dbReference>
<proteinExistence type="inferred from homology"/>
<evidence type="ECO:0000256" key="1">
    <source>
        <dbReference type="ARBA" id="ARBA00004245"/>
    </source>
</evidence>
<keyword evidence="10" id="KW-0175">Coiled coil</keyword>
<feature type="region of interest" description="Disordered" evidence="11">
    <location>
        <begin position="187"/>
        <end position="206"/>
    </location>
</feature>
<evidence type="ECO:0000313" key="15">
    <source>
        <dbReference type="Ensembl" id="ENSPCEP00000008628.1"/>
    </source>
</evidence>
<dbReference type="SUPFAM" id="SSF50156">
    <property type="entry name" value="PDZ domain-like"/>
    <property type="match status" value="1"/>
</dbReference>
<evidence type="ECO:0000256" key="8">
    <source>
        <dbReference type="ARBA" id="ARBA00023212"/>
    </source>
</evidence>
<dbReference type="PROSITE" id="PS51306">
    <property type="entry name" value="ASD1"/>
    <property type="match status" value="1"/>
</dbReference>
<feature type="region of interest" description="Disordered" evidence="11">
    <location>
        <begin position="230"/>
        <end position="251"/>
    </location>
</feature>
<dbReference type="Pfam" id="PF08687">
    <property type="entry name" value="ASD2"/>
    <property type="match status" value="1"/>
</dbReference>
<evidence type="ECO:0000256" key="9">
    <source>
        <dbReference type="PROSITE-ProRule" id="PRU00637"/>
    </source>
</evidence>
<evidence type="ECO:0000256" key="11">
    <source>
        <dbReference type="SAM" id="MobiDB-lite"/>
    </source>
</evidence>
<dbReference type="GO" id="GO:0016324">
    <property type="term" value="C:apical plasma membrane"/>
    <property type="evidence" value="ECO:0007669"/>
    <property type="project" value="TreeGrafter"/>
</dbReference>
<keyword evidence="3" id="KW-0217">Developmental protein</keyword>
<dbReference type="Gene3D" id="2.30.42.10">
    <property type="match status" value="1"/>
</dbReference>
<feature type="compositionally biased region" description="Low complexity" evidence="11">
    <location>
        <begin position="1408"/>
        <end position="1419"/>
    </location>
</feature>
<protein>
    <submittedName>
        <fullName evidence="15">Shroom family member 3</fullName>
    </submittedName>
</protein>
<feature type="region of interest" description="Disordered" evidence="11">
    <location>
        <begin position="1518"/>
        <end position="1614"/>
    </location>
</feature>
<keyword evidence="8" id="KW-0206">Cytoskeleton</keyword>
<keyword evidence="5" id="KW-0597">Phosphoprotein</keyword>
<feature type="region of interest" description="Disordered" evidence="11">
    <location>
        <begin position="831"/>
        <end position="880"/>
    </location>
</feature>
<feature type="compositionally biased region" description="Low complexity" evidence="11">
    <location>
        <begin position="748"/>
        <end position="759"/>
    </location>
</feature>
<feature type="domain" description="PDZ" evidence="12">
    <location>
        <begin position="24"/>
        <end position="109"/>
    </location>
</feature>
<dbReference type="InterPro" id="IPR014799">
    <property type="entry name" value="ASD2_dom"/>
</dbReference>
<comment type="subcellular location">
    <subcellularLocation>
        <location evidence="1">Cytoplasm</location>
        <location evidence="1">Cytoskeleton</location>
    </subcellularLocation>
</comment>
<dbReference type="SMART" id="SM00228">
    <property type="entry name" value="PDZ"/>
    <property type="match status" value="1"/>
</dbReference>
<keyword evidence="6" id="KW-0493">Microtubule</keyword>
<sequence>MRMLDNTATDRVSSESSITHKERFIYLEVLLQGGAPWGFTLKGGLEHGEPLIICKIEEGGKADSLTSKLQAGDEVVNINEVELTSSRREAISLVKGSYKTLKLVVRRDTSAAKELTELSASHSLSPKSIPTDLQHSKTAWSGGVKLRLKNRRGELVGRPHSWHSAKFIENQPDPSMMQISQGMIGTPWRQSYHSSSSTSDLSGYDHGYLRRSPDQYSSWGSMETLDHTPSGYHPGHLSPAKSTSSIDQLAQLHSKRDSAYSSFSASSSIPDCPAPYLGKERSFSVDNMHSRGSPQEGMRQADIRYVKTVYDAQRGVSAEYEVNSSALRPGSEGRAQTEGRGCNRLPGYSRYNGVPFWGQQRRSSSDSEGQHPKGPPMPPTRSDSYAAIRHHEKPSSWSNLDQNKPCRTQPKGACTIFLGQGPPHKPMFVEGQLHTVVEKSPENSPPVKPKQIYSQTAQPGQPLLPTGIYSVPSPEPHFAHVPEPSASNNGTLYPALAKESGYAAPLLDSYEKALICSYSSLDENGNQSLTNRSVVFYRPDYGPPAAEKKQEAATKFTQYKPHGTSSPDVHLPSPPKDKSGCLYTVMHGIQESTSNSQQSNHNSQPQQARLRDACESKALYQAKEYWAAEFQEDKNARDPIAQNRWSDSKAKQLGSSSLQNILETTRRQNSWELNEMQQCEGYPDAKLSFMNHSNKAEKDRKGPGWESRNDLDRQAFTRHEDEIAIMVPFHNSEPKSEEPSSPWCPKTSDFSRSQLSSSSNQTGKQDSSKPHCSVLEKVSKIEQREQGSQKPQSLGVRSFGHNYGPNRPSQSSNAWCSLNSTEYIRNKTLSQEYSEQDRPSSMPGSEKMPSCGQPMSRNGGVKPEEADWHPSECDDQPRSKSTFQMCEPEQEILWRDNAPDAPESQMDASFNREYRNSIKDAQSKVLRATSFRHKDLDISPSFGNKPKRSAQRPTSAHVGMRSTTASPHIPKERHSITPAPTNVPFLDYTNKESPAGLQHLSRIGGRKRLTAEQKKRSYSEPEKINEVGVSDRERLPFTPQKKGLHFIFPENTVADRRKIFESESKARSTINLSKPELKQLQQNALADYIERKTGKRPSQDAGVLRELSQCSYLQASGPDSQSLSSASISSTLPPGLTGCFDLNGFEQKKGHRDGSSSSFASQFKTDRRWDYRANPELPKASPAGQLGSQGQLDSTKEERACEKAPLPRKSGKSVSVEDLLERSKTQSVMVHVRSRSSPTADKKHQVGCPDDIYGQKVPLGWGYYDKVQREDMFPHHEKVLYNGSLQSSCSSSYLPSLLSLLRAQIMSILRTFLLFFPVGLYHIKLDSVPPEGKDNIQARHLYHEDSSPEDSTEEVMWRKKPMVPQRLLPAKVKWAHSVNDDSFPRGFMSSQVSGQKLFQRGQSLPMQSSTSSDSETPSPYRKVSLRISESGLQLTPPPGLPEDGDDEVFIKDLQSGAAGTAFKPAPSPLPPPPLPELSSGAFTNDAEEFPPPPPSADLMFIIELSVHSNFGRLPRSLADRETPGWSSTHSENSGAASSSIGNTESKWTTPSSALDVQHPSPAGPGEHPNSDQQSPAQLGGHLKEPDVKGRDSENGGLSHGMPDTAIQVKKKTPEDLKSEALAKEIVHKDKSLAEILDPDSNMKTTMDLMEGIFPSGTSLLKETNMKRKMMQKKASRTVRKEKAAAVTMVTCPACCTMSAPNEELLNKMEDLPKEADKEEDQLDINEKKAELIKSLSHKLEILKEAKENLLTDIKLNNGLGEEVEVLISDLCKPNEFDKYKMFIGDLDKVVNLLLSLSGRLARVENVLSTLGEDVNTEERSSLNEKRKLLAGQHEDARELKENLDRRERVVLDILSNYLSEEQLQDYQHFVKMKSALLIEQRELDDKIKLGQEQLKCLMESLPTDFIPRDIAAAAAAAAATTATTPPGISCLPPSSASSL</sequence>
<feature type="domain" description="ASD2" evidence="14">
    <location>
        <begin position="1619"/>
        <end position="1902"/>
    </location>
</feature>